<dbReference type="Gene3D" id="1.50.10.10">
    <property type="match status" value="1"/>
</dbReference>
<keyword evidence="5" id="KW-1185">Reference proteome</keyword>
<dbReference type="GO" id="GO:0005975">
    <property type="term" value="P:carbohydrate metabolic process"/>
    <property type="evidence" value="ECO:0007669"/>
    <property type="project" value="InterPro"/>
</dbReference>
<keyword evidence="2" id="KW-0862">Zinc</keyword>
<dbReference type="PANTHER" id="PTHR12736">
    <property type="entry name" value="LANC-LIKE PROTEIN"/>
    <property type="match status" value="1"/>
</dbReference>
<name>S7PMP2_MYOBR</name>
<feature type="compositionally biased region" description="Basic and acidic residues" evidence="3">
    <location>
        <begin position="57"/>
        <end position="69"/>
    </location>
</feature>
<dbReference type="Proteomes" id="UP000052978">
    <property type="component" value="Unassembled WGS sequence"/>
</dbReference>
<dbReference type="SUPFAM" id="SSF158745">
    <property type="entry name" value="LanC-like"/>
    <property type="match status" value="1"/>
</dbReference>
<keyword evidence="2" id="KW-0479">Metal-binding</keyword>
<dbReference type="EMBL" id="KE163450">
    <property type="protein sequence ID" value="EPQ12113.1"/>
    <property type="molecule type" value="Genomic_DNA"/>
</dbReference>
<evidence type="ECO:0000256" key="2">
    <source>
        <dbReference type="PIRSR" id="PIRSR607822-1"/>
    </source>
</evidence>
<protein>
    <submittedName>
        <fullName evidence="4">LanC-like protein 3</fullName>
    </submittedName>
</protein>
<dbReference type="InterPro" id="IPR024420">
    <property type="entry name" value="TRAPP_III_complex_Trs85"/>
</dbReference>
<feature type="binding site" evidence="2">
    <location>
        <position position="381"/>
    </location>
    <ligand>
        <name>Zn(2+)</name>
        <dbReference type="ChEBI" id="CHEBI:29105"/>
    </ligand>
</feature>
<feature type="region of interest" description="Disordered" evidence="3">
    <location>
        <begin position="35"/>
        <end position="74"/>
    </location>
</feature>
<dbReference type="PRINTS" id="PR01951">
    <property type="entry name" value="LANCEUKARYTE"/>
</dbReference>
<reference evidence="4 5" key="1">
    <citation type="journal article" date="2013" name="Nat. Commun.">
        <title>Genome analysis reveals insights into physiology and longevity of the Brandt's bat Myotis brandtii.</title>
        <authorList>
            <person name="Seim I."/>
            <person name="Fang X."/>
            <person name="Xiong Z."/>
            <person name="Lobanov A.V."/>
            <person name="Huang Z."/>
            <person name="Ma S."/>
            <person name="Feng Y."/>
            <person name="Turanov A.A."/>
            <person name="Zhu Y."/>
            <person name="Lenz T.L."/>
            <person name="Gerashchenko M.V."/>
            <person name="Fan D."/>
            <person name="Hee Yim S."/>
            <person name="Yao X."/>
            <person name="Jordan D."/>
            <person name="Xiong Y."/>
            <person name="Ma Y."/>
            <person name="Lyapunov A.N."/>
            <person name="Chen G."/>
            <person name="Kulakova O.I."/>
            <person name="Sun Y."/>
            <person name="Lee S.G."/>
            <person name="Bronson R.T."/>
            <person name="Moskalev A.A."/>
            <person name="Sunyaev S.R."/>
            <person name="Zhang G."/>
            <person name="Krogh A."/>
            <person name="Wang J."/>
            <person name="Gladyshev V.N."/>
        </authorList>
    </citation>
    <scope>NUCLEOTIDE SEQUENCE [LARGE SCALE GENOMIC DNA]</scope>
</reference>
<dbReference type="eggNOG" id="KOG2787">
    <property type="taxonomic scope" value="Eukaryota"/>
</dbReference>
<evidence type="ECO:0000256" key="1">
    <source>
        <dbReference type="ARBA" id="ARBA00007179"/>
    </source>
</evidence>
<dbReference type="SMART" id="SM01260">
    <property type="entry name" value="LANC_like"/>
    <property type="match status" value="1"/>
</dbReference>
<feature type="binding site" evidence="2">
    <location>
        <position position="380"/>
    </location>
    <ligand>
        <name>Zn(2+)</name>
        <dbReference type="ChEBI" id="CHEBI:29105"/>
    </ligand>
</feature>
<evidence type="ECO:0000313" key="5">
    <source>
        <dbReference type="Proteomes" id="UP000052978"/>
    </source>
</evidence>
<comment type="similarity">
    <text evidence="1">Belongs to the LanC-like protein family.</text>
</comment>
<dbReference type="GO" id="GO:0031179">
    <property type="term" value="P:peptide modification"/>
    <property type="evidence" value="ECO:0007669"/>
    <property type="project" value="InterPro"/>
</dbReference>
<proteinExistence type="inferred from homology"/>
<evidence type="ECO:0000256" key="3">
    <source>
        <dbReference type="SAM" id="MobiDB-lite"/>
    </source>
</evidence>
<dbReference type="Pfam" id="PF12739">
    <property type="entry name" value="TRAPPC-Trs85"/>
    <property type="match status" value="1"/>
</dbReference>
<feature type="binding site" evidence="2">
    <location>
        <position position="334"/>
    </location>
    <ligand>
        <name>Zn(2+)</name>
        <dbReference type="ChEBI" id="CHEBI:29105"/>
    </ligand>
</feature>
<organism evidence="4 5">
    <name type="scientific">Myotis brandtii</name>
    <name type="common">Brandt's bat</name>
    <dbReference type="NCBI Taxonomy" id="109478"/>
    <lineage>
        <taxon>Eukaryota</taxon>
        <taxon>Metazoa</taxon>
        <taxon>Chordata</taxon>
        <taxon>Craniata</taxon>
        <taxon>Vertebrata</taxon>
        <taxon>Euteleostomi</taxon>
        <taxon>Mammalia</taxon>
        <taxon>Eutheria</taxon>
        <taxon>Laurasiatheria</taxon>
        <taxon>Chiroptera</taxon>
        <taxon>Yangochiroptera</taxon>
        <taxon>Vespertilionidae</taxon>
        <taxon>Myotis</taxon>
    </lineage>
</organism>
<dbReference type="AlphaFoldDB" id="S7PMP2"/>
<dbReference type="GO" id="GO:0046872">
    <property type="term" value="F:metal ion binding"/>
    <property type="evidence" value="ECO:0007669"/>
    <property type="project" value="UniProtKB-KW"/>
</dbReference>
<dbReference type="InterPro" id="IPR007822">
    <property type="entry name" value="LANC-like"/>
</dbReference>
<dbReference type="Pfam" id="PF05147">
    <property type="entry name" value="LANC_like"/>
    <property type="match status" value="1"/>
</dbReference>
<dbReference type="GO" id="GO:0005886">
    <property type="term" value="C:plasma membrane"/>
    <property type="evidence" value="ECO:0007669"/>
    <property type="project" value="TreeGrafter"/>
</dbReference>
<accession>S7PMP2</accession>
<evidence type="ECO:0000313" key="4">
    <source>
        <dbReference type="EMBL" id="EPQ12113.1"/>
    </source>
</evidence>
<dbReference type="CDD" id="cd04794">
    <property type="entry name" value="euk_LANCL"/>
    <property type="match status" value="1"/>
</dbReference>
<dbReference type="PRINTS" id="PR01950">
    <property type="entry name" value="LANCSUPER"/>
</dbReference>
<dbReference type="InterPro" id="IPR020464">
    <property type="entry name" value="LanC-like_prot_euk"/>
</dbReference>
<dbReference type="PANTHER" id="PTHR12736:SF7">
    <property type="entry name" value="LANC-LIKE PROTEIN 3"/>
    <property type="match status" value="1"/>
</dbReference>
<gene>
    <name evidence="4" type="ORF">D623_10004180</name>
</gene>
<sequence length="543" mass="60851">MAAQVPGSGMTQHQTHCHFSWTLLSPQIPQVHNFSHTPATVGRTPQGLVACPPHGLDLSHHGERGRSGSDRAGSVAWAPGAQTAELGPRVGLEASLPGPATRLNHLSFAELLKPFTRLTSEVHMRDPNNQLHIIKNLKIAVSNIITQPPQPGAIRKLLSDVVSGSQLADGLVANVITAGDYDLNISDREVEPMEQFGKLSQEQHRIQHNNDYSYPKWFIPNTLKFYVLLHEVLTPAQIKSICQAILDSGKQYAMKKRKPFPLMYSYYGSEYLGAAHGLSSILQMLLSYYEHIKPSDQELVWQSVDFLMEQEQNCNWPPELGEAIERENELVHWCPGAPGIAYLFAKAYLVSKKPQYLDTCIRCGELTWQKGLLEKVPGICHGVAGSAYVFLLLYQLTGNSKYIYRAQRCFEVLCIYCQSGHIEEPYVSITKKRQMPKNGLSEEIEKEVGQAEGKMFTHRSAFSRASVIQAFLGSAPQLTLQLYISTLQQNITVGRKVISGPSAGYAAFRKKATKYWPDSFFQDLTRVTKQPYIPNLIFYKKYL</sequence>
<dbReference type="InterPro" id="IPR012341">
    <property type="entry name" value="6hp_glycosidase-like_sf"/>
</dbReference>